<dbReference type="GO" id="GO:0033553">
    <property type="term" value="C:rDNA heterochromatin"/>
    <property type="evidence" value="ECO:0007669"/>
    <property type="project" value="EnsemblFungi"/>
</dbReference>
<evidence type="ECO:0000256" key="4">
    <source>
        <dbReference type="ARBA" id="ARBA00022517"/>
    </source>
</evidence>
<dbReference type="PROSITE" id="PS50077">
    <property type="entry name" value="HEAT_REPEAT"/>
    <property type="match status" value="1"/>
</dbReference>
<dbReference type="EMBL" id="HE806323">
    <property type="protein sequence ID" value="CCH62580.1"/>
    <property type="molecule type" value="Genomic_DNA"/>
</dbReference>
<dbReference type="OMA" id="GEPFDRY"/>
<dbReference type="GO" id="GO:0045943">
    <property type="term" value="P:positive regulation of transcription by RNA polymerase I"/>
    <property type="evidence" value="ECO:0007669"/>
    <property type="project" value="EnsemblFungi"/>
</dbReference>
<dbReference type="InterPro" id="IPR011989">
    <property type="entry name" value="ARM-like"/>
</dbReference>
<evidence type="ECO:0000256" key="3">
    <source>
        <dbReference type="ARBA" id="ARBA00015399"/>
    </source>
</evidence>
<dbReference type="InterPro" id="IPR056473">
    <property type="entry name" value="HEAT_Utp10/HEAT1"/>
</dbReference>
<dbReference type="GO" id="GO:0000472">
    <property type="term" value="P:endonucleolytic cleavage to generate mature 5'-end of SSU-rRNA from (SSU-rRNA, 5.8S rRNA, LSU-rRNA)"/>
    <property type="evidence" value="ECO:0007669"/>
    <property type="project" value="EnsemblFungi"/>
</dbReference>
<evidence type="ECO:0000256" key="1">
    <source>
        <dbReference type="ARBA" id="ARBA00004604"/>
    </source>
</evidence>
<keyword evidence="4 9" id="KW-0690">Ribosome biogenesis</keyword>
<evidence type="ECO:0000256" key="5">
    <source>
        <dbReference type="ARBA" id="ARBA00022552"/>
    </source>
</evidence>
<comment type="function">
    <text evidence="9">Involved in nucleolar processing of pre-18S ribosomal RNA.</text>
</comment>
<dbReference type="InParanoid" id="I2H878"/>
<dbReference type="HOGENOM" id="CLU_001128_3_1_1"/>
<proteinExistence type="inferred from homology"/>
<evidence type="ECO:0000259" key="10">
    <source>
        <dbReference type="SMART" id="SM01036"/>
    </source>
</evidence>
<dbReference type="KEGG" id="tbl:TBLA_0H02960"/>
<dbReference type="Gene3D" id="1.25.10.10">
    <property type="entry name" value="Leucine-rich Repeat Variant"/>
    <property type="match status" value="1"/>
</dbReference>
<dbReference type="GO" id="GO:0000480">
    <property type="term" value="P:endonucleolytic cleavage in 5'-ETS of tricistronic rRNA transcript (SSU-rRNA, 5.8S rRNA, LSU-rRNA)"/>
    <property type="evidence" value="ECO:0007669"/>
    <property type="project" value="EnsemblFungi"/>
</dbReference>
<organism evidence="11 12">
    <name type="scientific">Henningerozyma blattae (strain ATCC 34711 / CBS 6284 / DSM 70876 / NBRC 10599 / NRRL Y-10934 / UCD 77-7)</name>
    <name type="common">Yeast</name>
    <name type="synonym">Tetrapisispora blattae</name>
    <dbReference type="NCBI Taxonomy" id="1071380"/>
    <lineage>
        <taxon>Eukaryota</taxon>
        <taxon>Fungi</taxon>
        <taxon>Dikarya</taxon>
        <taxon>Ascomycota</taxon>
        <taxon>Saccharomycotina</taxon>
        <taxon>Saccharomycetes</taxon>
        <taxon>Saccharomycetales</taxon>
        <taxon>Saccharomycetaceae</taxon>
        <taxon>Henningerozyma</taxon>
    </lineage>
</organism>
<keyword evidence="6 9" id="KW-0539">Nucleus</keyword>
<reference evidence="11 12" key="1">
    <citation type="journal article" date="2011" name="Proc. Natl. Acad. Sci. U.S.A.">
        <title>Evolutionary erosion of yeast sex chromosomes by mating-type switching accidents.</title>
        <authorList>
            <person name="Gordon J.L."/>
            <person name="Armisen D."/>
            <person name="Proux-Wera E."/>
            <person name="Oheigeartaigh S.S."/>
            <person name="Byrne K.P."/>
            <person name="Wolfe K.H."/>
        </authorList>
    </citation>
    <scope>NUCLEOTIDE SEQUENCE [LARGE SCALE GENOMIC DNA]</scope>
    <source>
        <strain evidence="12">ATCC 34711 / CBS 6284 / DSM 70876 / NBRC 10599 / NRRL Y-10934 / UCD 77-7</strain>
    </source>
</reference>
<dbReference type="GO" id="GO:0030686">
    <property type="term" value="C:90S preribosome"/>
    <property type="evidence" value="ECO:0007669"/>
    <property type="project" value="EnsemblFungi"/>
</dbReference>
<dbReference type="PANTHER" id="PTHR13457">
    <property type="entry name" value="BAP28"/>
    <property type="match status" value="1"/>
</dbReference>
<dbReference type="FunFam" id="1.25.10.10:FF:000530">
    <property type="entry name" value="UTP10p Nucleolar protein"/>
    <property type="match status" value="1"/>
</dbReference>
<evidence type="ECO:0000313" key="12">
    <source>
        <dbReference type="Proteomes" id="UP000002866"/>
    </source>
</evidence>
<sequence length="1774" mass="201482">MSLRDQLNQIAEANATVALDRKVRQKLYSTSLIYNPKTAATQDLEFIFEAATAALDELIELDPKFEIFTRSIFSESSMSIDRNVQTKEENKNLDNAINGYLMLASSKWHLTPTLHATEWLVRRFQIHIRNAEPLLLSTLNYYQSSVFKRILNIVKLPPLFNPLSSFVKAENRPSNLTIIKLFNDMDFLKLYANYLNKSIKHKATYTNQLLFVSCSFLNLIAFNSNNEDKLNLLVPILLEISAKLLASDSADNQIAANTILSVFASALPLNKNIILAATETILANLHMETVKKSSLITIFKLFQTLKGSGNVDHLPIKLYNLFDKKLEFDYVLQYVENPNTPSCDKFISSYIRTIIRSDHTKLNLLVKLMKNLAKPLQKYEIRLIITDLIHLSEVIGDKSNLIEIFEYLVKTNENLVLKCLKALNMDGDLFELRLTTSLFTKHDDTNETTTITKDIAKEKIAGKNDSLVPFKEFLDKNSNHIFTHEVSLFSQPDEVYSKLLSLFIEAIGNGYQSGLFLSSFFTTLHARLTFLLRVLISPAAPVTLRSITLTNISKYINSVDKDSNVFTLVPCLICALNDISKNVRIGVKKILTQIAKRPSSKHYFIADKIYGDNVKFPLLSPKDSESWLKYFLNEYLIEDYDISHLLVPKNNENVFLLFWANQALVIPLPFAKTMLLNNICKASKSTSTYSSIFEDFISNYLDKRSEWELKCQNNKTDFGAFEKAIIDLFAPKEKNEFMINFSISALKSEHESLASIVAEKIITVFQTLKSHFKNKIIREILEDSLNPEQSYDAIGTLQSLPLDADGFTSILNENRLSTQSDISTTFKRRRRSSSTNKAAFQKEQVSKMAELHLRKLTIILEALDRSNTIIGTETLLSTLLSVLSDLETLDLDGGLPVLYCQETLSSCMINCIHSLKNSGAKKLSNARADILVSAIRNSSSTQVQNKLLLVVGELASLDTETVLHSVMPIFTFMGAHSIRQDDEFTTQVVTRTIETVIPALLDGNKSNISDEIEFLLISFTTALQHVPKHRRVNLYFTLIKSLNATKAIAPFLFLISQHFSTNTNTFKLAEAKTIVEFTRSFLTKFDVTDQLNGICKYFEIYKTLIEAQKNVDLKSSLENRALFTNGILNIPTNEFTSLLQNGFDFINKVIQENESDYYDVRGSLKLRIYSVLLDSKLTSDSVTSMKNIFSSLLESILKFINKASTLFTFDALTDEEDSYSDNENRDTKDDIKRTLYNILGNILNLLPIEEFTSSVLPLLSSIDNIDMRYHLTLVISNKFEYENEDAVPSAKVTITKLLERISLESENVNIQQVSLNTISSLISKFDGKIELPLVNDVLSMGIKGLATDKPEIIISSLTAITNCVQQLGVKIISFYPKIVPQSLQIFAKLEKDQNAYLREQQQLAILLMLASMIRKLPSFLQSNLYDLMKVIFLSDEVNTPIRLSIISLIAENMDLKEVLKVLNKIWNAILSDSTDSTSISLFLSMLESTVESIDKKSATIQSPVFFKLLLALFEYRSKSSFDTNTISRIESTVHQIVNIYVLKLNDKVFRPLFAILVRWAFDGEGVINTNITEIERLTAFYRFFYNLQDNLKGIITSYFTYILEPTKQLLDRFVNNTTDDINLRRLTLMSVTSSFKYDKDEYWKSTSRFELISKSLIDQLSNIEQSIGKYLVKAISSLATNNNGVEGHNKIMHKLLVDHMKATCSSNEKLWAVRCFKMIYTRVGESWLPLLPQLVPTIAELLEDDNEEVEHEVRTGLVKVVENVLGEPFSRYLD</sequence>
<evidence type="ECO:0000256" key="9">
    <source>
        <dbReference type="RuleBase" id="RU367065"/>
    </source>
</evidence>
<dbReference type="eggNOG" id="KOG1837">
    <property type="taxonomic scope" value="Eukaryota"/>
</dbReference>
<feature type="repeat" description="HEAT" evidence="8">
    <location>
        <begin position="1734"/>
        <end position="1772"/>
    </location>
</feature>
<dbReference type="OrthoDB" id="31183at2759"/>
<dbReference type="GO" id="GO:0034511">
    <property type="term" value="F:U3 snoRNA binding"/>
    <property type="evidence" value="ECO:0007669"/>
    <property type="project" value="EnsemblFungi"/>
</dbReference>
<dbReference type="PANTHER" id="PTHR13457:SF1">
    <property type="entry name" value="HEAT REPEAT-CONTAINING PROTEIN 1"/>
    <property type="match status" value="1"/>
</dbReference>
<dbReference type="InterPro" id="IPR040191">
    <property type="entry name" value="UTP10"/>
</dbReference>
<dbReference type="Pfam" id="PF23243">
    <property type="entry name" value="HEAT_HEATR1"/>
    <property type="match status" value="1"/>
</dbReference>
<evidence type="ECO:0000256" key="6">
    <source>
        <dbReference type="ARBA" id="ARBA00023242"/>
    </source>
</evidence>
<dbReference type="InterPro" id="IPR016024">
    <property type="entry name" value="ARM-type_fold"/>
</dbReference>
<dbReference type="Pfam" id="PF08146">
    <property type="entry name" value="BP28CT"/>
    <property type="match status" value="1"/>
</dbReference>
<dbReference type="GO" id="GO:0032040">
    <property type="term" value="C:small-subunit processome"/>
    <property type="evidence" value="ECO:0007669"/>
    <property type="project" value="EnsemblFungi"/>
</dbReference>
<comment type="subcellular location">
    <subcellularLocation>
        <location evidence="1 9">Nucleus</location>
        <location evidence="1 9">Nucleolus</location>
    </subcellularLocation>
</comment>
<accession>I2H878</accession>
<dbReference type="InterPro" id="IPR021133">
    <property type="entry name" value="HEAT_type_2"/>
</dbReference>
<dbReference type="Proteomes" id="UP000002866">
    <property type="component" value="Chromosome 8"/>
</dbReference>
<comment type="similarity">
    <text evidence="2 9">Belongs to the HEATR1/UTP10 family.</text>
</comment>
<comment type="subunit">
    <text evidence="9">Component of the ribosomal small subunit (SSU) processome.</text>
</comment>
<name>I2H878_HENB6</name>
<dbReference type="FunCoup" id="I2H878">
    <property type="interactions" value="1227"/>
</dbReference>
<dbReference type="InterPro" id="IPR022125">
    <property type="entry name" value="U3snoRNP10_N"/>
</dbReference>
<dbReference type="SUPFAM" id="SSF48371">
    <property type="entry name" value="ARM repeat"/>
    <property type="match status" value="2"/>
</dbReference>
<dbReference type="Pfam" id="PF12397">
    <property type="entry name" value="U3snoRNP10"/>
    <property type="match status" value="1"/>
</dbReference>
<gene>
    <name evidence="11" type="primary">TBLA0H02960</name>
    <name evidence="11" type="ORF">TBLA_0H02960</name>
</gene>
<dbReference type="GO" id="GO:0030688">
    <property type="term" value="C:preribosome, small subunit precursor"/>
    <property type="evidence" value="ECO:0007669"/>
    <property type="project" value="EnsemblFungi"/>
</dbReference>
<dbReference type="GO" id="GO:0034455">
    <property type="term" value="C:t-UTP complex"/>
    <property type="evidence" value="ECO:0007669"/>
    <property type="project" value="EnsemblFungi"/>
</dbReference>
<dbReference type="InterPro" id="IPR012954">
    <property type="entry name" value="BP28_C_dom"/>
</dbReference>
<dbReference type="GeneID" id="14497737"/>
<dbReference type="STRING" id="1071380.I2H878"/>
<evidence type="ECO:0000256" key="2">
    <source>
        <dbReference type="ARBA" id="ARBA00010559"/>
    </source>
</evidence>
<keyword evidence="7 9" id="KW-0687">Ribonucleoprotein</keyword>
<keyword evidence="5 9" id="KW-0698">rRNA processing</keyword>
<evidence type="ECO:0000256" key="8">
    <source>
        <dbReference type="PROSITE-ProRule" id="PRU00103"/>
    </source>
</evidence>
<evidence type="ECO:0000256" key="7">
    <source>
        <dbReference type="ARBA" id="ARBA00023274"/>
    </source>
</evidence>
<protein>
    <recommendedName>
        <fullName evidence="3 9">U3 small nucleolar RNA-associated protein 10</fullName>
    </recommendedName>
</protein>
<keyword evidence="12" id="KW-1185">Reference proteome</keyword>
<evidence type="ECO:0000313" key="11">
    <source>
        <dbReference type="EMBL" id="CCH62580.1"/>
    </source>
</evidence>
<dbReference type="RefSeq" id="XP_004182099.1">
    <property type="nucleotide sequence ID" value="XM_004182051.1"/>
</dbReference>
<dbReference type="SMART" id="SM01036">
    <property type="entry name" value="BP28CT"/>
    <property type="match status" value="1"/>
</dbReference>
<feature type="domain" description="BP28 C-terminal" evidence="10">
    <location>
        <begin position="1495"/>
        <end position="1642"/>
    </location>
</feature>
<dbReference type="GO" id="GO:0000447">
    <property type="term" value="P:endonucleolytic cleavage in ITS1 to separate SSU-rRNA from 5.8S rRNA and LSU-rRNA from tricistronic rRNA transcript (SSU-rRNA, 5.8S rRNA, LSU-rRNA)"/>
    <property type="evidence" value="ECO:0007669"/>
    <property type="project" value="EnsemblFungi"/>
</dbReference>